<reference evidence="2" key="2">
    <citation type="submission" date="2023-05" db="EMBL/GenBank/DDBJ databases">
        <authorList>
            <consortium name="Lawrence Berkeley National Laboratory"/>
            <person name="Steindorff A."/>
            <person name="Hensen N."/>
            <person name="Bonometti L."/>
            <person name="Westerberg I."/>
            <person name="Brannstrom I.O."/>
            <person name="Guillou S."/>
            <person name="Cros-Aarteil S."/>
            <person name="Calhoun S."/>
            <person name="Haridas S."/>
            <person name="Kuo A."/>
            <person name="Mondo S."/>
            <person name="Pangilinan J."/>
            <person name="Riley R."/>
            <person name="Labutti K."/>
            <person name="Andreopoulos B."/>
            <person name="Lipzen A."/>
            <person name="Chen C."/>
            <person name="Yanf M."/>
            <person name="Daum C."/>
            <person name="Ng V."/>
            <person name="Clum A."/>
            <person name="Ohm R."/>
            <person name="Martin F."/>
            <person name="Silar P."/>
            <person name="Natvig D."/>
            <person name="Lalanne C."/>
            <person name="Gautier V."/>
            <person name="Ament-Velasquez S.L."/>
            <person name="Kruys A."/>
            <person name="Hutchinson M.I."/>
            <person name="Powell A.J."/>
            <person name="Barry K."/>
            <person name="Miller A.N."/>
            <person name="Grigoriev I.V."/>
            <person name="Debuchy R."/>
            <person name="Gladieux P."/>
            <person name="Thoren M.H."/>
            <person name="Johannesson H."/>
        </authorList>
    </citation>
    <scope>NUCLEOTIDE SEQUENCE</scope>
    <source>
        <strain evidence="2">PSN293</strain>
    </source>
</reference>
<proteinExistence type="predicted"/>
<dbReference type="EMBL" id="MU858174">
    <property type="protein sequence ID" value="KAK4210452.1"/>
    <property type="molecule type" value="Genomic_DNA"/>
</dbReference>
<accession>A0AAN6Y5E9</accession>
<organism evidence="2 3">
    <name type="scientific">Rhypophila decipiens</name>
    <dbReference type="NCBI Taxonomy" id="261697"/>
    <lineage>
        <taxon>Eukaryota</taxon>
        <taxon>Fungi</taxon>
        <taxon>Dikarya</taxon>
        <taxon>Ascomycota</taxon>
        <taxon>Pezizomycotina</taxon>
        <taxon>Sordariomycetes</taxon>
        <taxon>Sordariomycetidae</taxon>
        <taxon>Sordariales</taxon>
        <taxon>Naviculisporaceae</taxon>
        <taxon>Rhypophila</taxon>
    </lineage>
</organism>
<dbReference type="AlphaFoldDB" id="A0AAN6Y5E9"/>
<keyword evidence="3" id="KW-1185">Reference proteome</keyword>
<protein>
    <recommendedName>
        <fullName evidence="4">AA1-like domain-containing protein</fullName>
    </recommendedName>
</protein>
<evidence type="ECO:0008006" key="4">
    <source>
        <dbReference type="Google" id="ProtNLM"/>
    </source>
</evidence>
<reference evidence="2" key="1">
    <citation type="journal article" date="2023" name="Mol. Phylogenet. Evol.">
        <title>Genome-scale phylogeny and comparative genomics of the fungal order Sordariales.</title>
        <authorList>
            <person name="Hensen N."/>
            <person name="Bonometti L."/>
            <person name="Westerberg I."/>
            <person name="Brannstrom I.O."/>
            <person name="Guillou S."/>
            <person name="Cros-Aarteil S."/>
            <person name="Calhoun S."/>
            <person name="Haridas S."/>
            <person name="Kuo A."/>
            <person name="Mondo S."/>
            <person name="Pangilinan J."/>
            <person name="Riley R."/>
            <person name="LaButti K."/>
            <person name="Andreopoulos B."/>
            <person name="Lipzen A."/>
            <person name="Chen C."/>
            <person name="Yan M."/>
            <person name="Daum C."/>
            <person name="Ng V."/>
            <person name="Clum A."/>
            <person name="Steindorff A."/>
            <person name="Ohm R.A."/>
            <person name="Martin F."/>
            <person name="Silar P."/>
            <person name="Natvig D.O."/>
            <person name="Lalanne C."/>
            <person name="Gautier V."/>
            <person name="Ament-Velasquez S.L."/>
            <person name="Kruys A."/>
            <person name="Hutchinson M.I."/>
            <person name="Powell A.J."/>
            <person name="Barry K."/>
            <person name="Miller A.N."/>
            <person name="Grigoriev I.V."/>
            <person name="Debuchy R."/>
            <person name="Gladieux P."/>
            <person name="Hiltunen Thoren M."/>
            <person name="Johannesson H."/>
        </authorList>
    </citation>
    <scope>NUCLEOTIDE SEQUENCE</scope>
    <source>
        <strain evidence="2">PSN293</strain>
    </source>
</reference>
<evidence type="ECO:0000313" key="3">
    <source>
        <dbReference type="Proteomes" id="UP001301769"/>
    </source>
</evidence>
<feature type="chain" id="PRO_5042988254" description="AA1-like domain-containing protein" evidence="1">
    <location>
        <begin position="20"/>
        <end position="516"/>
    </location>
</feature>
<evidence type="ECO:0000313" key="2">
    <source>
        <dbReference type="EMBL" id="KAK4210452.1"/>
    </source>
</evidence>
<evidence type="ECO:0000256" key="1">
    <source>
        <dbReference type="SAM" id="SignalP"/>
    </source>
</evidence>
<keyword evidence="1" id="KW-0732">Signal</keyword>
<dbReference type="Proteomes" id="UP001301769">
    <property type="component" value="Unassembled WGS sequence"/>
</dbReference>
<feature type="signal peptide" evidence="1">
    <location>
        <begin position="1"/>
        <end position="19"/>
    </location>
</feature>
<gene>
    <name evidence="2" type="ORF">QBC37DRAFT_448281</name>
</gene>
<comment type="caution">
    <text evidence="2">The sequence shown here is derived from an EMBL/GenBank/DDBJ whole genome shotgun (WGS) entry which is preliminary data.</text>
</comment>
<sequence length="516" mass="55408">MHHLLAALLLGADLALGAAVPLAPLRRPQLVHAARIHGLRPIPVKEIESTHSHYSLSPADKASSMACVDVSLSYPRWEITNMVFTVVNYSQAYTIGDVAFTARNPAINLSTNCWAEDIELSGSSDAWHACTVPGTDFQFRLGSYDLKMRGSWDCGAGDSRSMQFKAGGVGNTAGIRRCDDFPYEARGWETRCIMDDSAVAAGLSSPVAIEPAQPAVPEIPEFRARSCTDRSATPGWTIGSFSVSGDGSLKINVTNLSNEQGLACEAKLDGKSKWVDCKDVNRSKNIVSTGLLFDGEHGILGVKQTWNCPAEPYVESEPGPYTGVGYLTTSQLKCASGSTCSLPQATTLNGYINAGPGIPHTSYVRSCTLNSFNSTSLTLKSYEISSATKKSATFDLYNQGSGDNYKIAGVALSDDGAWHDCSPSEALPWQLDGCQYSLDAAHEKLGFKIKWDCDDRDPLHPILFEAEASASLPKEECASDKCGLAKDSKGVELAISSLTWASSKKPMDKGPLLPWI</sequence>
<name>A0AAN6Y5E9_9PEZI</name>